<gene>
    <name evidence="1" type="ORF">E2C01_074659</name>
</gene>
<dbReference type="Proteomes" id="UP000324222">
    <property type="component" value="Unassembled WGS sequence"/>
</dbReference>
<sequence length="64" mass="7291">MEEGWREGDRWQAEVAQISRECQYGGHGIGRCVSCPCRSLEVIGGMRLDWRCVVRIDEASKTFS</sequence>
<comment type="caution">
    <text evidence="1">The sequence shown here is derived from an EMBL/GenBank/DDBJ whole genome shotgun (WGS) entry which is preliminary data.</text>
</comment>
<organism evidence="1 2">
    <name type="scientific">Portunus trituberculatus</name>
    <name type="common">Swimming crab</name>
    <name type="synonym">Neptunus trituberculatus</name>
    <dbReference type="NCBI Taxonomy" id="210409"/>
    <lineage>
        <taxon>Eukaryota</taxon>
        <taxon>Metazoa</taxon>
        <taxon>Ecdysozoa</taxon>
        <taxon>Arthropoda</taxon>
        <taxon>Crustacea</taxon>
        <taxon>Multicrustacea</taxon>
        <taxon>Malacostraca</taxon>
        <taxon>Eumalacostraca</taxon>
        <taxon>Eucarida</taxon>
        <taxon>Decapoda</taxon>
        <taxon>Pleocyemata</taxon>
        <taxon>Brachyura</taxon>
        <taxon>Eubrachyura</taxon>
        <taxon>Portunoidea</taxon>
        <taxon>Portunidae</taxon>
        <taxon>Portuninae</taxon>
        <taxon>Portunus</taxon>
    </lineage>
</organism>
<evidence type="ECO:0000313" key="2">
    <source>
        <dbReference type="Proteomes" id="UP000324222"/>
    </source>
</evidence>
<dbReference type="AlphaFoldDB" id="A0A5B7I8K6"/>
<proteinExistence type="predicted"/>
<accession>A0A5B7I8K6</accession>
<reference evidence="1 2" key="1">
    <citation type="submission" date="2019-05" db="EMBL/GenBank/DDBJ databases">
        <title>Another draft genome of Portunus trituberculatus and its Hox gene families provides insights of decapod evolution.</title>
        <authorList>
            <person name="Jeong J.-H."/>
            <person name="Song I."/>
            <person name="Kim S."/>
            <person name="Choi T."/>
            <person name="Kim D."/>
            <person name="Ryu S."/>
            <person name="Kim W."/>
        </authorList>
    </citation>
    <scope>NUCLEOTIDE SEQUENCE [LARGE SCALE GENOMIC DNA]</scope>
    <source>
        <tissue evidence="1">Muscle</tissue>
    </source>
</reference>
<evidence type="ECO:0000313" key="1">
    <source>
        <dbReference type="EMBL" id="MPC80092.1"/>
    </source>
</evidence>
<protein>
    <submittedName>
        <fullName evidence="1">Uncharacterized protein</fullName>
    </submittedName>
</protein>
<dbReference type="EMBL" id="VSRR010052978">
    <property type="protein sequence ID" value="MPC80092.1"/>
    <property type="molecule type" value="Genomic_DNA"/>
</dbReference>
<keyword evidence="2" id="KW-1185">Reference proteome</keyword>
<name>A0A5B7I8K6_PORTR</name>